<evidence type="ECO:0000256" key="1">
    <source>
        <dbReference type="SAM" id="Phobius"/>
    </source>
</evidence>
<dbReference type="EMBL" id="NPZB01000001">
    <property type="protein sequence ID" value="PNS08883.1"/>
    <property type="molecule type" value="Genomic_DNA"/>
</dbReference>
<dbReference type="PANTHER" id="PTHR34821">
    <property type="entry name" value="INNER MEMBRANE PROTEIN YDCZ"/>
    <property type="match status" value="1"/>
</dbReference>
<keyword evidence="3" id="KW-1185">Reference proteome</keyword>
<gene>
    <name evidence="2" type="ORF">Lysil_0512</name>
</gene>
<reference evidence="2 3" key="1">
    <citation type="submission" date="2017-08" db="EMBL/GenBank/DDBJ databases">
        <title>Lysobacter sylvestris genome.</title>
        <authorList>
            <person name="Zhang D.-C."/>
            <person name="Albuquerque L."/>
            <person name="Franca L."/>
            <person name="Froufe H.J.C."/>
            <person name="Barroso C."/>
            <person name="Egas C."/>
            <person name="Da Costa M."/>
            <person name="Margesin R."/>
        </authorList>
    </citation>
    <scope>NUCLEOTIDE SEQUENCE [LARGE SCALE GENOMIC DNA]</scope>
    <source>
        <strain evidence="2 3">AM20-91</strain>
    </source>
</reference>
<feature type="transmembrane region" description="Helical" evidence="1">
    <location>
        <begin position="37"/>
        <end position="58"/>
    </location>
</feature>
<feature type="transmembrane region" description="Helical" evidence="1">
    <location>
        <begin position="130"/>
        <end position="150"/>
    </location>
</feature>
<dbReference type="InterPro" id="IPR006750">
    <property type="entry name" value="YdcZ"/>
</dbReference>
<evidence type="ECO:0000313" key="3">
    <source>
        <dbReference type="Proteomes" id="UP000236220"/>
    </source>
</evidence>
<sequence>MSGNAWWMMGLAALIGMMLPLQGLVNARLGTQIGGPIVAAFVSFLIGTLALGIYLVIARQRIGIGDAATMPMWIWAGGLLGAVYVAIVTLLMPRLGPATVMCLVIFGQVVAALLLDKFGVLQSAPRTVDAVRIAGALLVLAGVILVAAPWRSAPTQAAVLQKR</sequence>
<dbReference type="AlphaFoldDB" id="A0A2K1Q1G7"/>
<dbReference type="PANTHER" id="PTHR34821:SF2">
    <property type="entry name" value="INNER MEMBRANE PROTEIN YDCZ"/>
    <property type="match status" value="1"/>
</dbReference>
<dbReference type="GO" id="GO:0005886">
    <property type="term" value="C:plasma membrane"/>
    <property type="evidence" value="ECO:0007669"/>
    <property type="project" value="TreeGrafter"/>
</dbReference>
<keyword evidence="1" id="KW-0472">Membrane</keyword>
<feature type="transmembrane region" description="Helical" evidence="1">
    <location>
        <begin position="98"/>
        <end position="118"/>
    </location>
</feature>
<dbReference type="Pfam" id="PF04657">
    <property type="entry name" value="DMT_YdcZ"/>
    <property type="match status" value="1"/>
</dbReference>
<dbReference type="Proteomes" id="UP000236220">
    <property type="component" value="Unassembled WGS sequence"/>
</dbReference>
<organism evidence="2 3">
    <name type="scientific">Solilutibacter silvestris</name>
    <dbReference type="NCBI Taxonomy" id="1645665"/>
    <lineage>
        <taxon>Bacteria</taxon>
        <taxon>Pseudomonadati</taxon>
        <taxon>Pseudomonadota</taxon>
        <taxon>Gammaproteobacteria</taxon>
        <taxon>Lysobacterales</taxon>
        <taxon>Lysobacteraceae</taxon>
        <taxon>Solilutibacter</taxon>
    </lineage>
</organism>
<keyword evidence="1" id="KW-0812">Transmembrane</keyword>
<comment type="caution">
    <text evidence="2">The sequence shown here is derived from an EMBL/GenBank/DDBJ whole genome shotgun (WGS) entry which is preliminary data.</text>
</comment>
<dbReference type="OrthoDB" id="9097160at2"/>
<name>A0A2K1Q1G7_9GAMM</name>
<evidence type="ECO:0008006" key="4">
    <source>
        <dbReference type="Google" id="ProtNLM"/>
    </source>
</evidence>
<dbReference type="RefSeq" id="WP_103074013.1">
    <property type="nucleotide sequence ID" value="NZ_NPZB01000001.1"/>
</dbReference>
<feature type="transmembrane region" description="Helical" evidence="1">
    <location>
        <begin position="70"/>
        <end position="92"/>
    </location>
</feature>
<proteinExistence type="predicted"/>
<accession>A0A2K1Q1G7</accession>
<evidence type="ECO:0000313" key="2">
    <source>
        <dbReference type="EMBL" id="PNS08883.1"/>
    </source>
</evidence>
<protein>
    <recommendedName>
        <fullName evidence="4">DMT family transporter</fullName>
    </recommendedName>
</protein>
<keyword evidence="1" id="KW-1133">Transmembrane helix</keyword>